<dbReference type="InterPro" id="IPR002156">
    <property type="entry name" value="RNaseH_domain"/>
</dbReference>
<dbReference type="EMBL" id="JAJSOW010000103">
    <property type="protein sequence ID" value="KAI9175055.1"/>
    <property type="molecule type" value="Genomic_DNA"/>
</dbReference>
<dbReference type="Gene3D" id="3.30.420.10">
    <property type="entry name" value="Ribonuclease H-like superfamily/Ribonuclease H"/>
    <property type="match status" value="1"/>
</dbReference>
<protein>
    <recommendedName>
        <fullName evidence="1">RNase H type-1 domain-containing protein</fullName>
    </recommendedName>
</protein>
<accession>A0AAD5NQZ0</accession>
<dbReference type="InterPro" id="IPR036397">
    <property type="entry name" value="RNaseH_sf"/>
</dbReference>
<evidence type="ECO:0000259" key="1">
    <source>
        <dbReference type="Pfam" id="PF13456"/>
    </source>
</evidence>
<dbReference type="GO" id="GO:0004523">
    <property type="term" value="F:RNA-DNA hybrid ribonuclease activity"/>
    <property type="evidence" value="ECO:0007669"/>
    <property type="project" value="InterPro"/>
</dbReference>
<dbReference type="GO" id="GO:0003676">
    <property type="term" value="F:nucleic acid binding"/>
    <property type="evidence" value="ECO:0007669"/>
    <property type="project" value="InterPro"/>
</dbReference>
<sequence length="211" mass="22815">MVFKQEVVVAGMVAEIVWWRVVWWFKSCVLGSPLSPSILGLNLNAGCVDVVKNQRSCISRWCPLSEDVLKFNVDGSLRGNLGSIGIGGILRNHDGDSICMFSIFLGDGLSSSVVELATILKACKLGESGNCPAGVSIVIKIDCKCAIRWVNMVGAVDNARNLDSIFEIRKLLCRNSLRVSVKCVPRNSNVAMDLLTKLGALSGLDQVVWSS</sequence>
<organism evidence="2 3">
    <name type="scientific">Acer negundo</name>
    <name type="common">Box elder</name>
    <dbReference type="NCBI Taxonomy" id="4023"/>
    <lineage>
        <taxon>Eukaryota</taxon>
        <taxon>Viridiplantae</taxon>
        <taxon>Streptophyta</taxon>
        <taxon>Embryophyta</taxon>
        <taxon>Tracheophyta</taxon>
        <taxon>Spermatophyta</taxon>
        <taxon>Magnoliopsida</taxon>
        <taxon>eudicotyledons</taxon>
        <taxon>Gunneridae</taxon>
        <taxon>Pentapetalae</taxon>
        <taxon>rosids</taxon>
        <taxon>malvids</taxon>
        <taxon>Sapindales</taxon>
        <taxon>Sapindaceae</taxon>
        <taxon>Hippocastanoideae</taxon>
        <taxon>Acereae</taxon>
        <taxon>Acer</taxon>
    </lineage>
</organism>
<comment type="caution">
    <text evidence="2">The sequence shown here is derived from an EMBL/GenBank/DDBJ whole genome shotgun (WGS) entry which is preliminary data.</text>
</comment>
<evidence type="ECO:0000313" key="2">
    <source>
        <dbReference type="EMBL" id="KAI9175055.1"/>
    </source>
</evidence>
<dbReference type="Pfam" id="PF13456">
    <property type="entry name" value="RVT_3"/>
    <property type="match status" value="1"/>
</dbReference>
<evidence type="ECO:0000313" key="3">
    <source>
        <dbReference type="Proteomes" id="UP001064489"/>
    </source>
</evidence>
<dbReference type="InterPro" id="IPR052929">
    <property type="entry name" value="RNase_H-like_EbsB-rel"/>
</dbReference>
<reference evidence="2" key="1">
    <citation type="journal article" date="2022" name="Plant J.">
        <title>Strategies of tolerance reflected in two North American maple genomes.</title>
        <authorList>
            <person name="McEvoy S.L."/>
            <person name="Sezen U.U."/>
            <person name="Trouern-Trend A."/>
            <person name="McMahon S.M."/>
            <person name="Schaberg P.G."/>
            <person name="Yang J."/>
            <person name="Wegrzyn J.L."/>
            <person name="Swenson N.G."/>
        </authorList>
    </citation>
    <scope>NUCLEOTIDE SEQUENCE</scope>
    <source>
        <strain evidence="2">91603</strain>
    </source>
</reference>
<feature type="domain" description="RNase H type-1" evidence="1">
    <location>
        <begin position="72"/>
        <end position="197"/>
    </location>
</feature>
<dbReference type="AlphaFoldDB" id="A0AAD5NQZ0"/>
<dbReference type="InterPro" id="IPR012337">
    <property type="entry name" value="RNaseH-like_sf"/>
</dbReference>
<keyword evidence="3" id="KW-1185">Reference proteome</keyword>
<dbReference type="PANTHER" id="PTHR47074:SF73">
    <property type="entry name" value="OS04G0448401 PROTEIN"/>
    <property type="match status" value="1"/>
</dbReference>
<reference evidence="2" key="2">
    <citation type="submission" date="2023-02" db="EMBL/GenBank/DDBJ databases">
        <authorList>
            <person name="Swenson N.G."/>
            <person name="Wegrzyn J.L."/>
            <person name="Mcevoy S.L."/>
        </authorList>
    </citation>
    <scope>NUCLEOTIDE SEQUENCE</scope>
    <source>
        <strain evidence="2">91603</strain>
        <tissue evidence="2">Leaf</tissue>
    </source>
</reference>
<dbReference type="SUPFAM" id="SSF53098">
    <property type="entry name" value="Ribonuclease H-like"/>
    <property type="match status" value="1"/>
</dbReference>
<dbReference type="InterPro" id="IPR044730">
    <property type="entry name" value="RNase_H-like_dom_plant"/>
</dbReference>
<dbReference type="PANTHER" id="PTHR47074">
    <property type="entry name" value="BNAC02G40300D PROTEIN"/>
    <property type="match status" value="1"/>
</dbReference>
<name>A0AAD5NQZ0_ACENE</name>
<gene>
    <name evidence="2" type="ORF">LWI28_026741</name>
</gene>
<dbReference type="Proteomes" id="UP001064489">
    <property type="component" value="Chromosome 8"/>
</dbReference>
<dbReference type="CDD" id="cd06222">
    <property type="entry name" value="RNase_H_like"/>
    <property type="match status" value="1"/>
</dbReference>
<proteinExistence type="predicted"/>